<dbReference type="PANTHER" id="PTHR35828">
    <property type="entry name" value="OS08G0203800 PROTEIN-RELATED"/>
    <property type="match status" value="1"/>
</dbReference>
<proteinExistence type="predicted"/>
<protein>
    <recommendedName>
        <fullName evidence="1">DUF7595 domain-containing protein</fullName>
    </recommendedName>
</protein>
<sequence length="393" mass="43205">MEIEPHQILPDDLVLEIIARSSPATIIRCGAISKPLRRRILHPAFLRRLRVVNAGDDTGNSRCGFVPSLLLGLYRRAKDLCSPLALVPPDTAGAASIATSLALVPPATPINHGANHSACIFGPYLPLSSRRSLIVLRRRCRVIGHQDYLHSGLTVCNPVSGERWVLPPHEVSDETVVLLDVNHNDQAIGTHSFKLLAAQLLVSPARTLIFQVFSSDEREWGTPVACPIYRICLSDGDSNVVVLRGAVYWLCCEYSGYSILSLKRRGDGAEPKASLVNLPESCKSGMHNMCLALSPAAAADDGTSNAALLSVVVHGSDRILVWVRRLRTTARGRSRRWELRHVIRENSIRRPGFSRRMVERKVARAVLRGEWRPRFGGGVRATVLCCSTYNAGR</sequence>
<reference evidence="2" key="3">
    <citation type="submission" date="2018-05" db="EMBL/GenBank/DDBJ databases">
        <title>OgluRS3 (Oryza glumaepatula Reference Sequence Version 3).</title>
        <authorList>
            <person name="Zhang J."/>
            <person name="Kudrna D."/>
            <person name="Lee S."/>
            <person name="Talag J."/>
            <person name="Welchert J."/>
            <person name="Wing R.A."/>
        </authorList>
    </citation>
    <scope>NUCLEOTIDE SEQUENCE [LARGE SCALE GENOMIC DNA]</scope>
</reference>
<dbReference type="Proteomes" id="UP000026961">
    <property type="component" value="Chromosome 1"/>
</dbReference>
<keyword evidence="3" id="KW-1185">Reference proteome</keyword>
<dbReference type="SUPFAM" id="SSF81383">
    <property type="entry name" value="F-box domain"/>
    <property type="match status" value="1"/>
</dbReference>
<evidence type="ECO:0000259" key="1">
    <source>
        <dbReference type="Pfam" id="PF24523"/>
    </source>
</evidence>
<evidence type="ECO:0000313" key="3">
    <source>
        <dbReference type="Proteomes" id="UP000026961"/>
    </source>
</evidence>
<dbReference type="PANTHER" id="PTHR35828:SF12">
    <property type="entry name" value="OS01G0322500 PROTEIN"/>
    <property type="match status" value="1"/>
</dbReference>
<accession>A0A0D9YCC9</accession>
<dbReference type="Gramene" id="OGLUM01G28260.1">
    <property type="protein sequence ID" value="OGLUM01G28260.1"/>
    <property type="gene ID" value="OGLUM01G28260"/>
</dbReference>
<dbReference type="Pfam" id="PF24523">
    <property type="entry name" value="DUF7595"/>
    <property type="match status" value="1"/>
</dbReference>
<dbReference type="AlphaFoldDB" id="A0A0D9YCC9"/>
<evidence type="ECO:0000313" key="2">
    <source>
        <dbReference type="EnsemblPlants" id="OGLUM01G28260.1"/>
    </source>
</evidence>
<dbReference type="InterPro" id="IPR056016">
    <property type="entry name" value="DUF7595"/>
</dbReference>
<reference evidence="2" key="2">
    <citation type="submission" date="2015-04" db="UniProtKB">
        <authorList>
            <consortium name="EnsemblPlants"/>
        </authorList>
    </citation>
    <scope>IDENTIFICATION</scope>
</reference>
<organism evidence="2">
    <name type="scientific">Oryza glumipatula</name>
    <dbReference type="NCBI Taxonomy" id="40148"/>
    <lineage>
        <taxon>Eukaryota</taxon>
        <taxon>Viridiplantae</taxon>
        <taxon>Streptophyta</taxon>
        <taxon>Embryophyta</taxon>
        <taxon>Tracheophyta</taxon>
        <taxon>Spermatophyta</taxon>
        <taxon>Magnoliopsida</taxon>
        <taxon>Liliopsida</taxon>
        <taxon>Poales</taxon>
        <taxon>Poaceae</taxon>
        <taxon>BOP clade</taxon>
        <taxon>Oryzoideae</taxon>
        <taxon>Oryzeae</taxon>
        <taxon>Oryzinae</taxon>
        <taxon>Oryza</taxon>
    </lineage>
</organism>
<dbReference type="InterPro" id="IPR036047">
    <property type="entry name" value="F-box-like_dom_sf"/>
</dbReference>
<feature type="domain" description="DUF7595" evidence="1">
    <location>
        <begin position="111"/>
        <end position="351"/>
    </location>
</feature>
<dbReference type="eggNOG" id="ENOG502R6TE">
    <property type="taxonomic scope" value="Eukaryota"/>
</dbReference>
<dbReference type="HOGENOM" id="CLU_018793_3_2_1"/>
<dbReference type="EnsemblPlants" id="OGLUM01G28260.1">
    <property type="protein sequence ID" value="OGLUM01G28260.1"/>
    <property type="gene ID" value="OGLUM01G28260"/>
</dbReference>
<name>A0A0D9YCC9_9ORYZ</name>
<reference evidence="2" key="1">
    <citation type="submission" date="2013-08" db="EMBL/GenBank/DDBJ databases">
        <title>Oryza genome evolution.</title>
        <authorList>
            <person name="Wing R.A."/>
            <person name="Panaud O."/>
            <person name="Oliveira A.C."/>
        </authorList>
    </citation>
    <scope>NUCLEOTIDE SEQUENCE</scope>
</reference>